<evidence type="ECO:0000313" key="5">
    <source>
        <dbReference type="Proteomes" id="UP000035009"/>
    </source>
</evidence>
<dbReference type="InterPro" id="IPR050832">
    <property type="entry name" value="Bact_Acetyltransf"/>
</dbReference>
<dbReference type="NCBIfam" id="TIGR01575">
    <property type="entry name" value="rimI"/>
    <property type="match status" value="1"/>
</dbReference>
<sequence>MSDLPVIDALTEADLPRCAELEASIFADESPWPLSGFVAELRAPHNRYFAVRTAEGAPVAGYAGISVLGPVGGRECEIHTIAVDPVHRGARYGWALLETMLAVADAESAPTFLEVRTDNRPAIDLYERSGFRVVGTRRNYYQPSGADAFTMVRPAGGMSDQEERP</sequence>
<evidence type="ECO:0000313" key="4">
    <source>
        <dbReference type="EMBL" id="GAC80632.1"/>
    </source>
</evidence>
<dbReference type="PANTHER" id="PTHR43877:SF2">
    <property type="entry name" value="AMINOALKYLPHOSPHONATE N-ACETYLTRANSFERASE-RELATED"/>
    <property type="match status" value="1"/>
</dbReference>
<name>M3UXX8_GORML</name>
<dbReference type="EMBL" id="BAOP01000019">
    <property type="protein sequence ID" value="GAC80632.1"/>
    <property type="molecule type" value="Genomic_DNA"/>
</dbReference>
<dbReference type="CDD" id="cd04301">
    <property type="entry name" value="NAT_SF"/>
    <property type="match status" value="1"/>
</dbReference>
<dbReference type="AlphaFoldDB" id="M3UXX8"/>
<accession>M3UXX8</accession>
<evidence type="ECO:0000256" key="1">
    <source>
        <dbReference type="ARBA" id="ARBA00022679"/>
    </source>
</evidence>
<dbReference type="GO" id="GO:0008080">
    <property type="term" value="F:N-acetyltransferase activity"/>
    <property type="evidence" value="ECO:0007669"/>
    <property type="project" value="InterPro"/>
</dbReference>
<keyword evidence="1 4" id="KW-0808">Transferase</keyword>
<dbReference type="PANTHER" id="PTHR43877">
    <property type="entry name" value="AMINOALKYLPHOSPHONATE N-ACETYLTRANSFERASE-RELATED-RELATED"/>
    <property type="match status" value="1"/>
</dbReference>
<dbReference type="InterPro" id="IPR016181">
    <property type="entry name" value="Acyl_CoA_acyltransferase"/>
</dbReference>
<dbReference type="STRING" id="410332.SAMN04488550_1384"/>
<feature type="domain" description="N-acetyltransferase" evidence="3">
    <location>
        <begin position="5"/>
        <end position="156"/>
    </location>
</feature>
<keyword evidence="2" id="KW-0012">Acyltransferase</keyword>
<keyword evidence="5" id="KW-1185">Reference proteome</keyword>
<dbReference type="SUPFAM" id="SSF55729">
    <property type="entry name" value="Acyl-CoA N-acyltransferases (Nat)"/>
    <property type="match status" value="1"/>
</dbReference>
<dbReference type="InterPro" id="IPR000182">
    <property type="entry name" value="GNAT_dom"/>
</dbReference>
<dbReference type="PROSITE" id="PS51186">
    <property type="entry name" value="GNAT"/>
    <property type="match status" value="1"/>
</dbReference>
<dbReference type="Pfam" id="PF00583">
    <property type="entry name" value="Acetyltransf_1"/>
    <property type="match status" value="1"/>
</dbReference>
<dbReference type="eggNOG" id="COG0456">
    <property type="taxonomic scope" value="Bacteria"/>
</dbReference>
<comment type="caution">
    <text evidence="4">The sequence shown here is derived from an EMBL/GenBank/DDBJ whole genome shotgun (WGS) entry which is preliminary data.</text>
</comment>
<dbReference type="Gene3D" id="3.40.630.30">
    <property type="match status" value="1"/>
</dbReference>
<protein>
    <submittedName>
        <fullName evidence="4">Putative ribosomal-protein-alanine acetyltransferase</fullName>
    </submittedName>
</protein>
<dbReference type="InterPro" id="IPR006464">
    <property type="entry name" value="AcTrfase_RimI/Ard1"/>
</dbReference>
<dbReference type="RefSeq" id="WP_008379775.1">
    <property type="nucleotide sequence ID" value="NZ_BAOP01000019.1"/>
</dbReference>
<evidence type="ECO:0000259" key="3">
    <source>
        <dbReference type="PROSITE" id="PS51186"/>
    </source>
</evidence>
<evidence type="ECO:0000256" key="2">
    <source>
        <dbReference type="ARBA" id="ARBA00023315"/>
    </source>
</evidence>
<proteinExistence type="predicted"/>
<organism evidence="4 5">
    <name type="scientific">Gordonia malaquae NBRC 108250</name>
    <dbReference type="NCBI Taxonomy" id="1223542"/>
    <lineage>
        <taxon>Bacteria</taxon>
        <taxon>Bacillati</taxon>
        <taxon>Actinomycetota</taxon>
        <taxon>Actinomycetes</taxon>
        <taxon>Mycobacteriales</taxon>
        <taxon>Gordoniaceae</taxon>
        <taxon>Gordonia</taxon>
    </lineage>
</organism>
<dbReference type="Proteomes" id="UP000035009">
    <property type="component" value="Unassembled WGS sequence"/>
</dbReference>
<gene>
    <name evidence="4" type="ORF">GM1_019_00940</name>
</gene>
<reference evidence="4 5" key="1">
    <citation type="submission" date="2013-02" db="EMBL/GenBank/DDBJ databases">
        <title>Whole genome shotgun sequence of Gordonia malaquae NBRC 108250.</title>
        <authorList>
            <person name="Yoshida I."/>
            <person name="Hosoyama A."/>
            <person name="Tsuchikane K."/>
            <person name="Ando Y."/>
            <person name="Baba S."/>
            <person name="Ohji S."/>
            <person name="Hamada M."/>
            <person name="Tamura T."/>
            <person name="Yamazoe A."/>
            <person name="Yamazaki S."/>
            <person name="Fujita N."/>
        </authorList>
    </citation>
    <scope>NUCLEOTIDE SEQUENCE [LARGE SCALE GENOMIC DNA]</scope>
    <source>
        <strain evidence="4 5">NBRC 108250</strain>
    </source>
</reference>